<reference evidence="2" key="2">
    <citation type="submission" date="2015-01" db="EMBL/GenBank/DDBJ databases">
        <title>Evolutionary Origins and Diversification of the Mycorrhizal Mutualists.</title>
        <authorList>
            <consortium name="DOE Joint Genome Institute"/>
            <consortium name="Mycorrhizal Genomics Consortium"/>
            <person name="Kohler A."/>
            <person name="Kuo A."/>
            <person name="Nagy L.G."/>
            <person name="Floudas D."/>
            <person name="Copeland A."/>
            <person name="Barry K.W."/>
            <person name="Cichocki N."/>
            <person name="Veneault-Fourrey C."/>
            <person name="LaButti K."/>
            <person name="Lindquist E.A."/>
            <person name="Lipzen A."/>
            <person name="Lundell T."/>
            <person name="Morin E."/>
            <person name="Murat C."/>
            <person name="Riley R."/>
            <person name="Ohm R."/>
            <person name="Sun H."/>
            <person name="Tunlid A."/>
            <person name="Henrissat B."/>
            <person name="Grigoriev I.V."/>
            <person name="Hibbett D.S."/>
            <person name="Martin F."/>
        </authorList>
    </citation>
    <scope>NUCLEOTIDE SEQUENCE [LARGE SCALE GENOMIC DNA]</scope>
    <source>
        <strain evidence="2">Marx 270</strain>
    </source>
</reference>
<dbReference type="EMBL" id="KN831944">
    <property type="protein sequence ID" value="KIO14879.1"/>
    <property type="molecule type" value="Genomic_DNA"/>
</dbReference>
<evidence type="ECO:0000313" key="2">
    <source>
        <dbReference type="Proteomes" id="UP000054217"/>
    </source>
</evidence>
<proteinExistence type="predicted"/>
<sequence>MVVDLPMAKVAEETKEVMDKGKVAISLIPKINSSNRGKGRAQANEVNVPGQGTEEFNLASIEELPNKYPGDDFDITAIEYCCLTSPKYSVNLESVETVMSPDMEQTLGHHTIVASPHAPSPDLTWGDIEMAMENIRYVPTLPIQPDGTLLEWYQEEIQNSFMSEVYLSGFQNGFIPMATPTTGDNRSSFEDDSVSLF</sequence>
<keyword evidence="2" id="KW-1185">Reference proteome</keyword>
<dbReference type="AlphaFoldDB" id="A0A0C3PZK8"/>
<dbReference type="Proteomes" id="UP000054217">
    <property type="component" value="Unassembled WGS sequence"/>
</dbReference>
<protein>
    <submittedName>
        <fullName evidence="1">Uncharacterized protein</fullName>
    </submittedName>
</protein>
<gene>
    <name evidence="1" type="ORF">M404DRAFT_5932</name>
</gene>
<reference evidence="1 2" key="1">
    <citation type="submission" date="2014-04" db="EMBL/GenBank/DDBJ databases">
        <authorList>
            <consortium name="DOE Joint Genome Institute"/>
            <person name="Kuo A."/>
            <person name="Kohler A."/>
            <person name="Costa M.D."/>
            <person name="Nagy L.G."/>
            <person name="Floudas D."/>
            <person name="Copeland A."/>
            <person name="Barry K.W."/>
            <person name="Cichocki N."/>
            <person name="Veneault-Fourrey C."/>
            <person name="LaButti K."/>
            <person name="Lindquist E.A."/>
            <person name="Lipzen A."/>
            <person name="Lundell T."/>
            <person name="Morin E."/>
            <person name="Murat C."/>
            <person name="Sun H."/>
            <person name="Tunlid A."/>
            <person name="Henrissat B."/>
            <person name="Grigoriev I.V."/>
            <person name="Hibbett D.S."/>
            <person name="Martin F."/>
            <person name="Nordberg H.P."/>
            <person name="Cantor M.N."/>
            <person name="Hua S.X."/>
        </authorList>
    </citation>
    <scope>NUCLEOTIDE SEQUENCE [LARGE SCALE GENOMIC DNA]</scope>
    <source>
        <strain evidence="1 2">Marx 270</strain>
    </source>
</reference>
<organism evidence="1 2">
    <name type="scientific">Pisolithus tinctorius Marx 270</name>
    <dbReference type="NCBI Taxonomy" id="870435"/>
    <lineage>
        <taxon>Eukaryota</taxon>
        <taxon>Fungi</taxon>
        <taxon>Dikarya</taxon>
        <taxon>Basidiomycota</taxon>
        <taxon>Agaricomycotina</taxon>
        <taxon>Agaricomycetes</taxon>
        <taxon>Agaricomycetidae</taxon>
        <taxon>Boletales</taxon>
        <taxon>Sclerodermatineae</taxon>
        <taxon>Pisolithaceae</taxon>
        <taxon>Pisolithus</taxon>
    </lineage>
</organism>
<accession>A0A0C3PZK8</accession>
<evidence type="ECO:0000313" key="1">
    <source>
        <dbReference type="EMBL" id="KIO14879.1"/>
    </source>
</evidence>
<name>A0A0C3PZK8_PISTI</name>
<dbReference type="InParanoid" id="A0A0C3PZK8"/>
<dbReference type="HOGENOM" id="CLU_1390742_0_0_1"/>